<dbReference type="SUPFAM" id="SSF56601">
    <property type="entry name" value="beta-lactamase/transpeptidase-like"/>
    <property type="match status" value="1"/>
</dbReference>
<dbReference type="Gene3D" id="3.40.710.10">
    <property type="entry name" value="DD-peptidase/beta-lactamase superfamily"/>
    <property type="match status" value="1"/>
</dbReference>
<evidence type="ECO:0000256" key="3">
    <source>
        <dbReference type="ARBA" id="ARBA00007739"/>
    </source>
</evidence>
<evidence type="ECO:0000256" key="17">
    <source>
        <dbReference type="SAM" id="MobiDB-lite"/>
    </source>
</evidence>
<keyword evidence="18" id="KW-1133">Transmembrane helix</keyword>
<evidence type="ECO:0000256" key="4">
    <source>
        <dbReference type="ARBA" id="ARBA00022475"/>
    </source>
</evidence>
<evidence type="ECO:0000256" key="11">
    <source>
        <dbReference type="ARBA" id="ARBA00022984"/>
    </source>
</evidence>
<dbReference type="PANTHER" id="PTHR32282">
    <property type="entry name" value="BINDING PROTEIN TRANSPEPTIDASE, PUTATIVE-RELATED"/>
    <property type="match status" value="1"/>
</dbReference>
<sequence length="642" mass="69355">MSGKTRDSAKMRRAEGVLPTAADRGAAYVVTGRRGRFRLKSLFFWLYDATVICALAALLLAFCLYATGEWLTRSSPKLNRLASHETVVTDRHGKPAGLLEQPGQGTRKTAEGDELPLLLKAAFVAVEDKRFYEHAGVDLRAVARAVGANASAGRVKQGGSTISQQLARTLYLSNDRTWLRKGLELSAALALERKHSKEELLTGYLNEVYMGKQLYGIKAAAKFYFGVKNLEQLKLWQIATLAGIPKGPALYNPLDEPAQSLERRVVVLKLMRSQGLISAQELQGATKITYSPPASDSSKEVRLSSALLDTLMKEATRLTKLSRDDLMTGGFTITTGWDPAAQARLDKVFADEKAFPRSASGKPVQAAAVLLDNESAEIRALAGGRGSGATGLNRALARRQPGSMIKPLAVYGPALESGKYSPDSLLEDQAVNYSGYKPTNLSGRYSVRMTMREAVQKSINAPAVWLLDQIGMKASLAFMERVGIQTEKDDRHLALALGGWTRGITPLEAAQAFRAFAAGGLYREGHLITSIRDRSGKLIYEAKGKESKAMSQTTAARMNDMLLQVVREGTGRQAGAGGLQAAGKTGTTQLPGAPSEAARDAWFAGYTGNRTLAVWIGLDSSSEDYMIASGADAARIFRLVME</sequence>
<dbReference type="GO" id="GO:0008360">
    <property type="term" value="P:regulation of cell shape"/>
    <property type="evidence" value="ECO:0007669"/>
    <property type="project" value="UniProtKB-KW"/>
</dbReference>
<feature type="transmembrane region" description="Helical" evidence="18">
    <location>
        <begin position="42"/>
        <end position="67"/>
    </location>
</feature>
<evidence type="ECO:0000313" key="21">
    <source>
        <dbReference type="EMBL" id="OXM15250.1"/>
    </source>
</evidence>
<evidence type="ECO:0000256" key="8">
    <source>
        <dbReference type="ARBA" id="ARBA00022679"/>
    </source>
</evidence>
<protein>
    <submittedName>
        <fullName evidence="21">Uncharacterized protein</fullName>
    </submittedName>
</protein>
<comment type="similarity">
    <text evidence="3">In the N-terminal section; belongs to the glycosyltransferase 51 family.</text>
</comment>
<dbReference type="GO" id="GO:0006508">
    <property type="term" value="P:proteolysis"/>
    <property type="evidence" value="ECO:0007669"/>
    <property type="project" value="UniProtKB-KW"/>
</dbReference>
<evidence type="ECO:0000256" key="1">
    <source>
        <dbReference type="ARBA" id="ARBA00004236"/>
    </source>
</evidence>
<keyword evidence="7" id="KW-0328">Glycosyltransferase</keyword>
<keyword evidence="13" id="KW-0511">Multifunctional enzyme</keyword>
<keyword evidence="12 18" id="KW-0472">Membrane</keyword>
<dbReference type="OrthoDB" id="9766909at2"/>
<dbReference type="InterPro" id="IPR001460">
    <property type="entry name" value="PCN-bd_Tpept"/>
</dbReference>
<evidence type="ECO:0000256" key="14">
    <source>
        <dbReference type="ARBA" id="ARBA00023316"/>
    </source>
</evidence>
<evidence type="ECO:0000256" key="15">
    <source>
        <dbReference type="ARBA" id="ARBA00034000"/>
    </source>
</evidence>
<evidence type="ECO:0000256" key="13">
    <source>
        <dbReference type="ARBA" id="ARBA00023268"/>
    </source>
</evidence>
<evidence type="ECO:0000256" key="10">
    <source>
        <dbReference type="ARBA" id="ARBA00022960"/>
    </source>
</evidence>
<dbReference type="InterPro" id="IPR012338">
    <property type="entry name" value="Beta-lactam/transpept-like"/>
</dbReference>
<keyword evidence="10" id="KW-0133">Cell shape</keyword>
<name>A0A229NZD4_9BACL</name>
<dbReference type="GO" id="GO:0009002">
    <property type="term" value="F:serine-type D-Ala-D-Ala carboxypeptidase activity"/>
    <property type="evidence" value="ECO:0007669"/>
    <property type="project" value="UniProtKB-EC"/>
</dbReference>
<dbReference type="RefSeq" id="WP_089522112.1">
    <property type="nucleotide sequence ID" value="NZ_NMUQ01000001.1"/>
</dbReference>
<evidence type="ECO:0000256" key="6">
    <source>
        <dbReference type="ARBA" id="ARBA00022670"/>
    </source>
</evidence>
<dbReference type="InterPro" id="IPR036950">
    <property type="entry name" value="PBP_transglycosylase"/>
</dbReference>
<comment type="catalytic activity">
    <reaction evidence="16">
        <text>[GlcNAc-(1-&gt;4)-Mur2Ac(oyl-L-Ala-gamma-D-Glu-L-Lys-D-Ala-D-Ala)](n)-di-trans,octa-cis-undecaprenyl diphosphate + beta-D-GlcNAc-(1-&gt;4)-Mur2Ac(oyl-L-Ala-gamma-D-Glu-L-Lys-D-Ala-D-Ala)-di-trans,octa-cis-undecaprenyl diphosphate = [GlcNAc-(1-&gt;4)-Mur2Ac(oyl-L-Ala-gamma-D-Glu-L-Lys-D-Ala-D-Ala)](n+1)-di-trans,octa-cis-undecaprenyl diphosphate + di-trans,octa-cis-undecaprenyl diphosphate + H(+)</text>
        <dbReference type="Rhea" id="RHEA:23708"/>
        <dbReference type="Rhea" id="RHEA-COMP:9602"/>
        <dbReference type="Rhea" id="RHEA-COMP:9603"/>
        <dbReference type="ChEBI" id="CHEBI:15378"/>
        <dbReference type="ChEBI" id="CHEBI:58405"/>
        <dbReference type="ChEBI" id="CHEBI:60033"/>
        <dbReference type="ChEBI" id="CHEBI:78435"/>
        <dbReference type="EC" id="2.4.99.28"/>
    </reaction>
</comment>
<keyword evidence="9" id="KW-0378">Hydrolase</keyword>
<gene>
    <name evidence="21" type="ORF">CGZ75_00435</name>
</gene>
<comment type="subcellular location">
    <subcellularLocation>
        <location evidence="1">Cell membrane</location>
    </subcellularLocation>
</comment>
<dbReference type="InterPro" id="IPR050396">
    <property type="entry name" value="Glycosyltr_51/Transpeptidase"/>
</dbReference>
<dbReference type="GO" id="GO:0008955">
    <property type="term" value="F:peptidoglycan glycosyltransferase activity"/>
    <property type="evidence" value="ECO:0007669"/>
    <property type="project" value="UniProtKB-EC"/>
</dbReference>
<keyword evidence="18" id="KW-0812">Transmembrane</keyword>
<dbReference type="Pfam" id="PF00905">
    <property type="entry name" value="Transpeptidase"/>
    <property type="match status" value="1"/>
</dbReference>
<dbReference type="AlphaFoldDB" id="A0A229NZD4"/>
<evidence type="ECO:0000259" key="20">
    <source>
        <dbReference type="Pfam" id="PF00912"/>
    </source>
</evidence>
<dbReference type="EMBL" id="NMUQ01000001">
    <property type="protein sequence ID" value="OXM15250.1"/>
    <property type="molecule type" value="Genomic_DNA"/>
</dbReference>
<dbReference type="Pfam" id="PF00912">
    <property type="entry name" value="Transgly"/>
    <property type="match status" value="1"/>
</dbReference>
<dbReference type="NCBIfam" id="TIGR02074">
    <property type="entry name" value="PBP_1a_fam"/>
    <property type="match status" value="1"/>
</dbReference>
<comment type="caution">
    <text evidence="21">The sequence shown here is derived from an EMBL/GenBank/DDBJ whole genome shotgun (WGS) entry which is preliminary data.</text>
</comment>
<dbReference type="Proteomes" id="UP000215145">
    <property type="component" value="Unassembled WGS sequence"/>
</dbReference>
<dbReference type="InterPro" id="IPR023346">
    <property type="entry name" value="Lysozyme-like_dom_sf"/>
</dbReference>
<evidence type="ECO:0000256" key="9">
    <source>
        <dbReference type="ARBA" id="ARBA00022801"/>
    </source>
</evidence>
<feature type="domain" description="Penicillin-binding protein transpeptidase" evidence="19">
    <location>
        <begin position="367"/>
        <end position="642"/>
    </location>
</feature>
<feature type="region of interest" description="Disordered" evidence="17">
    <location>
        <begin position="574"/>
        <end position="594"/>
    </location>
</feature>
<proteinExistence type="inferred from homology"/>
<reference evidence="21 22" key="1">
    <citation type="submission" date="2017-07" db="EMBL/GenBank/DDBJ databases">
        <title>Paenibacillus herberti R33 genome sequencing and assembly.</title>
        <authorList>
            <person name="Su W."/>
        </authorList>
    </citation>
    <scope>NUCLEOTIDE SEQUENCE [LARGE SCALE GENOMIC DNA]</scope>
    <source>
        <strain evidence="21 22">R33</strain>
    </source>
</reference>
<dbReference type="InterPro" id="IPR001264">
    <property type="entry name" value="Glyco_trans_51"/>
</dbReference>
<evidence type="ECO:0000256" key="12">
    <source>
        <dbReference type="ARBA" id="ARBA00023136"/>
    </source>
</evidence>
<dbReference type="GO" id="GO:0071555">
    <property type="term" value="P:cell wall organization"/>
    <property type="evidence" value="ECO:0007669"/>
    <property type="project" value="UniProtKB-KW"/>
</dbReference>
<dbReference type="PANTHER" id="PTHR32282:SF11">
    <property type="entry name" value="PENICILLIN-BINDING PROTEIN 1B"/>
    <property type="match status" value="1"/>
</dbReference>
<evidence type="ECO:0000256" key="16">
    <source>
        <dbReference type="ARBA" id="ARBA00049902"/>
    </source>
</evidence>
<dbReference type="Gene3D" id="1.10.3810.10">
    <property type="entry name" value="Biosynthetic peptidoglycan transglycosylase-like"/>
    <property type="match status" value="1"/>
</dbReference>
<evidence type="ECO:0000259" key="19">
    <source>
        <dbReference type="Pfam" id="PF00905"/>
    </source>
</evidence>
<keyword evidence="11" id="KW-0573">Peptidoglycan synthesis</keyword>
<dbReference type="SUPFAM" id="SSF53955">
    <property type="entry name" value="Lysozyme-like"/>
    <property type="match status" value="1"/>
</dbReference>
<keyword evidence="4" id="KW-1003">Cell membrane</keyword>
<organism evidence="21 22">
    <name type="scientific">Paenibacillus herberti</name>
    <dbReference type="NCBI Taxonomy" id="1619309"/>
    <lineage>
        <taxon>Bacteria</taxon>
        <taxon>Bacillati</taxon>
        <taxon>Bacillota</taxon>
        <taxon>Bacilli</taxon>
        <taxon>Bacillales</taxon>
        <taxon>Paenibacillaceae</taxon>
        <taxon>Paenibacillus</taxon>
    </lineage>
</organism>
<keyword evidence="22" id="KW-1185">Reference proteome</keyword>
<keyword evidence="6" id="KW-0645">Protease</keyword>
<evidence type="ECO:0000256" key="18">
    <source>
        <dbReference type="SAM" id="Phobius"/>
    </source>
</evidence>
<evidence type="ECO:0000313" key="22">
    <source>
        <dbReference type="Proteomes" id="UP000215145"/>
    </source>
</evidence>
<dbReference type="GO" id="GO:0005886">
    <property type="term" value="C:plasma membrane"/>
    <property type="evidence" value="ECO:0007669"/>
    <property type="project" value="UniProtKB-SubCell"/>
</dbReference>
<dbReference type="GO" id="GO:0009252">
    <property type="term" value="P:peptidoglycan biosynthetic process"/>
    <property type="evidence" value="ECO:0007669"/>
    <property type="project" value="UniProtKB-KW"/>
</dbReference>
<feature type="domain" description="Glycosyl transferase family 51" evidence="20">
    <location>
        <begin position="104"/>
        <end position="271"/>
    </location>
</feature>
<evidence type="ECO:0000256" key="7">
    <source>
        <dbReference type="ARBA" id="ARBA00022676"/>
    </source>
</evidence>
<keyword evidence="5" id="KW-0121">Carboxypeptidase</keyword>
<comment type="catalytic activity">
    <reaction evidence="15">
        <text>Preferential cleavage: (Ac)2-L-Lys-D-Ala-|-D-Ala. Also transpeptidation of peptidyl-alanyl moieties that are N-acyl substituents of D-alanine.</text>
        <dbReference type="EC" id="3.4.16.4"/>
    </reaction>
</comment>
<dbReference type="GO" id="GO:0030288">
    <property type="term" value="C:outer membrane-bounded periplasmic space"/>
    <property type="evidence" value="ECO:0007669"/>
    <property type="project" value="TreeGrafter"/>
</dbReference>
<dbReference type="FunFam" id="1.10.3810.10:FF:000001">
    <property type="entry name" value="Penicillin-binding protein 1A"/>
    <property type="match status" value="1"/>
</dbReference>
<evidence type="ECO:0000256" key="2">
    <source>
        <dbReference type="ARBA" id="ARBA00007090"/>
    </source>
</evidence>
<evidence type="ECO:0000256" key="5">
    <source>
        <dbReference type="ARBA" id="ARBA00022645"/>
    </source>
</evidence>
<comment type="similarity">
    <text evidence="2">In the C-terminal section; belongs to the transpeptidase family.</text>
</comment>
<keyword evidence="8" id="KW-0808">Transferase</keyword>
<accession>A0A229NZD4</accession>
<keyword evidence="14" id="KW-0961">Cell wall biogenesis/degradation</keyword>
<dbReference type="GO" id="GO:0008658">
    <property type="term" value="F:penicillin binding"/>
    <property type="evidence" value="ECO:0007669"/>
    <property type="project" value="InterPro"/>
</dbReference>